<evidence type="ECO:0000313" key="15">
    <source>
        <dbReference type="Proteomes" id="UP000507962"/>
    </source>
</evidence>
<evidence type="ECO:0000256" key="3">
    <source>
        <dbReference type="ARBA" id="ARBA00022679"/>
    </source>
</evidence>
<evidence type="ECO:0000256" key="1">
    <source>
        <dbReference type="ARBA" id="ARBA00003814"/>
    </source>
</evidence>
<dbReference type="AlphaFoldDB" id="A0A4U8YNV4"/>
<dbReference type="UniPathway" id="UPA00060">
    <property type="reaction ID" value="UER00141"/>
</dbReference>
<evidence type="ECO:0000313" key="14">
    <source>
        <dbReference type="EMBL" id="VFQ44939.1"/>
    </source>
</evidence>
<evidence type="ECO:0000256" key="8">
    <source>
        <dbReference type="ARBA" id="ARBA00047851"/>
    </source>
</evidence>
<dbReference type="FunFam" id="3.20.20.70:FF:000096">
    <property type="entry name" value="Thiamine-phosphate synthase"/>
    <property type="match status" value="1"/>
</dbReference>
<keyword evidence="4 10" id="KW-0479">Metal-binding</keyword>
<evidence type="ECO:0000256" key="4">
    <source>
        <dbReference type="ARBA" id="ARBA00022723"/>
    </source>
</evidence>
<dbReference type="NCBIfam" id="TIGR00693">
    <property type="entry name" value="thiE"/>
    <property type="match status" value="1"/>
</dbReference>
<keyword evidence="5 10" id="KW-0460">Magnesium</keyword>
<reference evidence="14 15" key="1">
    <citation type="submission" date="2019-03" db="EMBL/GenBank/DDBJ databases">
        <authorList>
            <person name="Nijsse B."/>
        </authorList>
    </citation>
    <scope>NUCLEOTIDE SEQUENCE [LARGE SCALE GENOMIC DNA]</scope>
    <source>
        <strain evidence="14">Desulfoluna butyratoxydans MSL71</strain>
    </source>
</reference>
<dbReference type="EC" id="2.5.1.3" evidence="10"/>
<feature type="binding site" evidence="10">
    <location>
        <position position="141"/>
    </location>
    <ligand>
        <name>4-amino-2-methyl-5-(diphosphooxymethyl)pyrimidine</name>
        <dbReference type="ChEBI" id="CHEBI:57841"/>
    </ligand>
</feature>
<keyword evidence="15" id="KW-1185">Reference proteome</keyword>
<dbReference type="PANTHER" id="PTHR20857">
    <property type="entry name" value="THIAMINE-PHOSPHATE PYROPHOSPHORYLASE"/>
    <property type="match status" value="1"/>
</dbReference>
<dbReference type="GO" id="GO:0009229">
    <property type="term" value="P:thiamine diphosphate biosynthetic process"/>
    <property type="evidence" value="ECO:0007669"/>
    <property type="project" value="UniProtKB-UniRule"/>
</dbReference>
<feature type="binding site" evidence="10">
    <location>
        <position position="169"/>
    </location>
    <ligand>
        <name>2-[(2R,5Z)-2-carboxy-4-methylthiazol-5(2H)-ylidene]ethyl phosphate</name>
        <dbReference type="ChEBI" id="CHEBI:62899"/>
    </ligand>
</feature>
<evidence type="ECO:0000256" key="2">
    <source>
        <dbReference type="ARBA" id="ARBA00005165"/>
    </source>
</evidence>
<dbReference type="InterPro" id="IPR036206">
    <property type="entry name" value="ThiamineP_synth_sf"/>
</dbReference>
<dbReference type="RefSeq" id="WP_180140965.1">
    <property type="nucleotide sequence ID" value="NZ_CAADHO010000004.1"/>
</dbReference>
<dbReference type="GO" id="GO:0009228">
    <property type="term" value="P:thiamine biosynthetic process"/>
    <property type="evidence" value="ECO:0007669"/>
    <property type="project" value="UniProtKB-KW"/>
</dbReference>
<dbReference type="SUPFAM" id="SSF51391">
    <property type="entry name" value="Thiamin phosphate synthase"/>
    <property type="match status" value="1"/>
</dbReference>
<dbReference type="Pfam" id="PF02581">
    <property type="entry name" value="TMP-TENI"/>
    <property type="match status" value="1"/>
</dbReference>
<dbReference type="GO" id="GO:0004789">
    <property type="term" value="F:thiamine-phosphate diphosphorylase activity"/>
    <property type="evidence" value="ECO:0007669"/>
    <property type="project" value="UniProtKB-UniRule"/>
</dbReference>
<comment type="cofactor">
    <cofactor evidence="10">
        <name>Mg(2+)</name>
        <dbReference type="ChEBI" id="CHEBI:18420"/>
    </cofactor>
    <text evidence="10">Binds 1 Mg(2+) ion per subunit.</text>
</comment>
<dbReference type="Gene3D" id="3.20.20.70">
    <property type="entry name" value="Aldolase class I"/>
    <property type="match status" value="1"/>
</dbReference>
<dbReference type="CDD" id="cd00564">
    <property type="entry name" value="TMP_TenI"/>
    <property type="match status" value="1"/>
</dbReference>
<feature type="binding site" evidence="10">
    <location>
        <begin position="189"/>
        <end position="190"/>
    </location>
    <ligand>
        <name>2-[(2R,5Z)-2-carboxy-4-methylthiazol-5(2H)-ylidene]ethyl phosphate</name>
        <dbReference type="ChEBI" id="CHEBI:62899"/>
    </ligand>
</feature>
<dbReference type="GO" id="GO:0000287">
    <property type="term" value="F:magnesium ion binding"/>
    <property type="evidence" value="ECO:0007669"/>
    <property type="project" value="UniProtKB-UniRule"/>
</dbReference>
<dbReference type="InterPro" id="IPR013785">
    <property type="entry name" value="Aldolase_TIM"/>
</dbReference>
<evidence type="ECO:0000259" key="13">
    <source>
        <dbReference type="Pfam" id="PF02581"/>
    </source>
</evidence>
<evidence type="ECO:0000256" key="7">
    <source>
        <dbReference type="ARBA" id="ARBA00047334"/>
    </source>
</evidence>
<protein>
    <recommendedName>
        <fullName evidence="10">Thiamine-phosphate synthase</fullName>
        <shortName evidence="10">TP synthase</shortName>
        <shortName evidence="10">TPS</shortName>
        <ecNumber evidence="10">2.5.1.3</ecNumber>
    </recommendedName>
    <alternativeName>
        <fullName evidence="10">Thiamine-phosphate pyrophosphorylase</fullName>
        <shortName evidence="10">TMP pyrophosphorylase</shortName>
        <shortName evidence="10">TMP-PPase</shortName>
    </alternativeName>
</protein>
<evidence type="ECO:0000256" key="12">
    <source>
        <dbReference type="RuleBase" id="RU004253"/>
    </source>
</evidence>
<feature type="binding site" evidence="10">
    <location>
        <position position="74"/>
    </location>
    <ligand>
        <name>Mg(2+)</name>
        <dbReference type="ChEBI" id="CHEBI:18420"/>
    </ligand>
</feature>
<evidence type="ECO:0000256" key="11">
    <source>
        <dbReference type="RuleBase" id="RU003826"/>
    </source>
</evidence>
<name>A0A4U8YNV4_9BACT</name>
<keyword evidence="3 10" id="KW-0808">Transferase</keyword>
<comment type="similarity">
    <text evidence="10 11">Belongs to the thiamine-phosphate synthase family.</text>
</comment>
<gene>
    <name evidence="10" type="primary">thiE</name>
    <name evidence="14" type="ORF">MSL71_25960</name>
</gene>
<comment type="pathway">
    <text evidence="2 10 12">Cofactor biosynthesis; thiamine diphosphate biosynthesis; thiamine phosphate from 4-amino-2-methyl-5-diphosphomethylpyrimidine and 4-methyl-5-(2-phosphoethyl)-thiazole: step 1/1.</text>
</comment>
<feature type="binding site" evidence="10">
    <location>
        <begin position="138"/>
        <end position="140"/>
    </location>
    <ligand>
        <name>2-[(2R,5Z)-2-carboxy-4-methylthiazol-5(2H)-ylidene]ethyl phosphate</name>
        <dbReference type="ChEBI" id="CHEBI:62899"/>
    </ligand>
</feature>
<keyword evidence="6 10" id="KW-0784">Thiamine biosynthesis</keyword>
<dbReference type="Proteomes" id="UP000507962">
    <property type="component" value="Unassembled WGS sequence"/>
</dbReference>
<dbReference type="InterPro" id="IPR034291">
    <property type="entry name" value="TMP_synthase"/>
</dbReference>
<comment type="catalytic activity">
    <reaction evidence="8 10 11">
        <text>2-(2-carboxy-4-methylthiazol-5-yl)ethyl phosphate + 4-amino-2-methyl-5-(diphosphooxymethyl)pyrimidine + 2 H(+) = thiamine phosphate + CO2 + diphosphate</text>
        <dbReference type="Rhea" id="RHEA:47848"/>
        <dbReference type="ChEBI" id="CHEBI:15378"/>
        <dbReference type="ChEBI" id="CHEBI:16526"/>
        <dbReference type="ChEBI" id="CHEBI:33019"/>
        <dbReference type="ChEBI" id="CHEBI:37575"/>
        <dbReference type="ChEBI" id="CHEBI:57841"/>
        <dbReference type="ChEBI" id="CHEBI:62890"/>
        <dbReference type="EC" id="2.5.1.3"/>
    </reaction>
</comment>
<evidence type="ECO:0000256" key="10">
    <source>
        <dbReference type="HAMAP-Rule" id="MF_00097"/>
    </source>
</evidence>
<feature type="binding site" evidence="10">
    <location>
        <position position="73"/>
    </location>
    <ligand>
        <name>4-amino-2-methyl-5-(diphosphooxymethyl)pyrimidine</name>
        <dbReference type="ChEBI" id="CHEBI:57841"/>
    </ligand>
</feature>
<comment type="catalytic activity">
    <reaction evidence="7 10 11">
        <text>4-methyl-5-(2-phosphooxyethyl)-thiazole + 4-amino-2-methyl-5-(diphosphooxymethyl)pyrimidine + H(+) = thiamine phosphate + diphosphate</text>
        <dbReference type="Rhea" id="RHEA:22328"/>
        <dbReference type="ChEBI" id="CHEBI:15378"/>
        <dbReference type="ChEBI" id="CHEBI:33019"/>
        <dbReference type="ChEBI" id="CHEBI:37575"/>
        <dbReference type="ChEBI" id="CHEBI:57841"/>
        <dbReference type="ChEBI" id="CHEBI:58296"/>
        <dbReference type="EC" id="2.5.1.3"/>
    </reaction>
</comment>
<evidence type="ECO:0000256" key="6">
    <source>
        <dbReference type="ARBA" id="ARBA00022977"/>
    </source>
</evidence>
<feature type="binding site" evidence="10">
    <location>
        <position position="112"/>
    </location>
    <ligand>
        <name>4-amino-2-methyl-5-(diphosphooxymethyl)pyrimidine</name>
        <dbReference type="ChEBI" id="CHEBI:57841"/>
    </ligand>
</feature>
<evidence type="ECO:0000256" key="5">
    <source>
        <dbReference type="ARBA" id="ARBA00022842"/>
    </source>
</evidence>
<proteinExistence type="inferred from homology"/>
<feature type="binding site" evidence="10">
    <location>
        <begin position="41"/>
        <end position="45"/>
    </location>
    <ligand>
        <name>4-amino-2-methyl-5-(diphosphooxymethyl)pyrimidine</name>
        <dbReference type="ChEBI" id="CHEBI:57841"/>
    </ligand>
</feature>
<accession>A0A4U8YNV4</accession>
<dbReference type="InterPro" id="IPR022998">
    <property type="entry name" value="ThiamineP_synth_TenI"/>
</dbReference>
<dbReference type="HAMAP" id="MF_00097">
    <property type="entry name" value="TMP_synthase"/>
    <property type="match status" value="1"/>
</dbReference>
<sequence length="210" mass="21749">MSRPSTVDYTLYLVTDRSLSRGRSTLEVVRSAVSGGVTCVQLREKEASTRTFIEEARAIKVLLDDKGIPLIINDRVDVALAVGAAGVHLGQSDMHIRDARRLLPPEALIGISAESLEDALAAERGGADYIGVSPVFATPTKTDTALPLGLDGVRKIRSAVGIPVVGIGGIGLANAAEVMMAGADGIAVVSAIVAADDPQKAAKALKKKIG</sequence>
<feature type="domain" description="Thiamine phosphate synthase/TenI" evidence="13">
    <location>
        <begin position="11"/>
        <end position="192"/>
    </location>
</feature>
<dbReference type="EMBL" id="CAADHO010000004">
    <property type="protein sequence ID" value="VFQ44939.1"/>
    <property type="molecule type" value="Genomic_DNA"/>
</dbReference>
<dbReference type="GO" id="GO:0005737">
    <property type="term" value="C:cytoplasm"/>
    <property type="evidence" value="ECO:0007669"/>
    <property type="project" value="TreeGrafter"/>
</dbReference>
<dbReference type="PANTHER" id="PTHR20857:SF15">
    <property type="entry name" value="THIAMINE-PHOSPHATE SYNTHASE"/>
    <property type="match status" value="1"/>
</dbReference>
<comment type="catalytic activity">
    <reaction evidence="9 10 11">
        <text>2-[(2R,5Z)-2-carboxy-4-methylthiazol-5(2H)-ylidene]ethyl phosphate + 4-amino-2-methyl-5-(diphosphooxymethyl)pyrimidine + 2 H(+) = thiamine phosphate + CO2 + diphosphate</text>
        <dbReference type="Rhea" id="RHEA:47844"/>
        <dbReference type="ChEBI" id="CHEBI:15378"/>
        <dbReference type="ChEBI" id="CHEBI:16526"/>
        <dbReference type="ChEBI" id="CHEBI:33019"/>
        <dbReference type="ChEBI" id="CHEBI:37575"/>
        <dbReference type="ChEBI" id="CHEBI:57841"/>
        <dbReference type="ChEBI" id="CHEBI:62899"/>
        <dbReference type="EC" id="2.5.1.3"/>
    </reaction>
</comment>
<evidence type="ECO:0000256" key="9">
    <source>
        <dbReference type="ARBA" id="ARBA00047883"/>
    </source>
</evidence>
<feature type="binding site" evidence="10">
    <location>
        <position position="93"/>
    </location>
    <ligand>
        <name>Mg(2+)</name>
        <dbReference type="ChEBI" id="CHEBI:18420"/>
    </ligand>
</feature>
<organism evidence="14 15">
    <name type="scientific">Desulfoluna butyratoxydans</name>
    <dbReference type="NCBI Taxonomy" id="231438"/>
    <lineage>
        <taxon>Bacteria</taxon>
        <taxon>Pseudomonadati</taxon>
        <taxon>Thermodesulfobacteriota</taxon>
        <taxon>Desulfobacteria</taxon>
        <taxon>Desulfobacterales</taxon>
        <taxon>Desulfolunaceae</taxon>
        <taxon>Desulfoluna</taxon>
    </lineage>
</organism>
<comment type="function">
    <text evidence="1 10">Condenses 4-methyl-5-(beta-hydroxyethyl)thiazole monophosphate (THZ-P) and 2-methyl-4-amino-5-hydroxymethyl pyrimidine pyrophosphate (HMP-PP) to form thiamine monophosphate (TMP).</text>
</comment>